<gene>
    <name evidence="1" type="ORF">niasHT_007865</name>
</gene>
<dbReference type="Proteomes" id="UP001620626">
    <property type="component" value="Unassembled WGS sequence"/>
</dbReference>
<evidence type="ECO:0000313" key="1">
    <source>
        <dbReference type="EMBL" id="KAL3120573.1"/>
    </source>
</evidence>
<organism evidence="1 2">
    <name type="scientific">Heterodera trifolii</name>
    <dbReference type="NCBI Taxonomy" id="157864"/>
    <lineage>
        <taxon>Eukaryota</taxon>
        <taxon>Metazoa</taxon>
        <taxon>Ecdysozoa</taxon>
        <taxon>Nematoda</taxon>
        <taxon>Chromadorea</taxon>
        <taxon>Rhabditida</taxon>
        <taxon>Tylenchina</taxon>
        <taxon>Tylenchomorpha</taxon>
        <taxon>Tylenchoidea</taxon>
        <taxon>Heteroderidae</taxon>
        <taxon>Heteroderinae</taxon>
        <taxon>Heterodera</taxon>
    </lineage>
</organism>
<accession>A0ABD2LZA8</accession>
<name>A0ABD2LZA8_9BILA</name>
<protein>
    <recommendedName>
        <fullName evidence="3">PB1 domain-containing protein</fullName>
    </recommendedName>
</protein>
<proteinExistence type="predicted"/>
<sequence>MASFIYCKVYGIDGIHFVKLEREKFTFKWLNENYAKSKPKIEKLLAYDDFSGDRILLSNEDEFKLMVDMMDDIGANMVKLYVTKIKKKPASEGKYKNRELLRGGSFGIFKSQNLRGFNRVGKTSNSEKTVSKTLVNAHLLHVNLKQFNPLNVNEIHAKWDKGSINVFCPGRLGHPDSNFVFDKQIFEHLKEEPQKCAWIDKEKSLAYIFHFETENDAVEFYEKVLEMKE</sequence>
<evidence type="ECO:0000313" key="2">
    <source>
        <dbReference type="Proteomes" id="UP001620626"/>
    </source>
</evidence>
<evidence type="ECO:0008006" key="3">
    <source>
        <dbReference type="Google" id="ProtNLM"/>
    </source>
</evidence>
<comment type="caution">
    <text evidence="1">The sequence shown here is derived from an EMBL/GenBank/DDBJ whole genome shotgun (WGS) entry which is preliminary data.</text>
</comment>
<keyword evidence="2" id="KW-1185">Reference proteome</keyword>
<dbReference type="AlphaFoldDB" id="A0ABD2LZA8"/>
<reference evidence="1 2" key="1">
    <citation type="submission" date="2024-10" db="EMBL/GenBank/DDBJ databases">
        <authorList>
            <person name="Kim D."/>
        </authorList>
    </citation>
    <scope>NUCLEOTIDE SEQUENCE [LARGE SCALE GENOMIC DNA]</scope>
    <source>
        <strain evidence="1">BH-2024</strain>
    </source>
</reference>
<dbReference type="EMBL" id="JBICBT010000207">
    <property type="protein sequence ID" value="KAL3120573.1"/>
    <property type="molecule type" value="Genomic_DNA"/>
</dbReference>